<dbReference type="SUPFAM" id="SSF47336">
    <property type="entry name" value="ACP-like"/>
    <property type="match status" value="1"/>
</dbReference>
<dbReference type="RefSeq" id="WP_075629458.1">
    <property type="nucleotide sequence ID" value="NZ_FOAM01000008.1"/>
</dbReference>
<reference evidence="1 2" key="1">
    <citation type="submission" date="2016-09" db="EMBL/GenBank/DDBJ databases">
        <title>Rhizobium sp. nov., a novel species isolated from the rice rhizosphere.</title>
        <authorList>
            <person name="Zhao J."/>
            <person name="Zhang X."/>
        </authorList>
    </citation>
    <scope>NUCLEOTIDE SEQUENCE [LARGE SCALE GENOMIC DNA]</scope>
    <source>
        <strain evidence="1 2">1.7048</strain>
    </source>
</reference>
<comment type="caution">
    <text evidence="1">The sequence shown here is derived from an EMBL/GenBank/DDBJ whole genome shotgun (WGS) entry which is preliminary data.</text>
</comment>
<gene>
    <name evidence="1" type="ORF">BJF93_06450</name>
</gene>
<dbReference type="OrthoDB" id="9811033at2"/>
<organism evidence="1 2">
    <name type="scientific">Xaviernesmea oryzae</name>
    <dbReference type="NCBI Taxonomy" id="464029"/>
    <lineage>
        <taxon>Bacteria</taxon>
        <taxon>Pseudomonadati</taxon>
        <taxon>Pseudomonadota</taxon>
        <taxon>Alphaproteobacteria</taxon>
        <taxon>Hyphomicrobiales</taxon>
        <taxon>Rhizobiaceae</taxon>
        <taxon>Rhizobium/Agrobacterium group</taxon>
        <taxon>Xaviernesmea</taxon>
    </lineage>
</organism>
<dbReference type="Proteomes" id="UP000186364">
    <property type="component" value="Unassembled WGS sequence"/>
</dbReference>
<keyword evidence="2" id="KW-1185">Reference proteome</keyword>
<dbReference type="Gene3D" id="1.10.1200.10">
    <property type="entry name" value="ACP-like"/>
    <property type="match status" value="1"/>
</dbReference>
<dbReference type="AlphaFoldDB" id="A0A1Q9AS26"/>
<evidence type="ECO:0000313" key="2">
    <source>
        <dbReference type="Proteomes" id="UP000186364"/>
    </source>
</evidence>
<name>A0A1Q9AS26_9HYPH</name>
<dbReference type="EMBL" id="MKIP01000058">
    <property type="protein sequence ID" value="OLP58253.1"/>
    <property type="molecule type" value="Genomic_DNA"/>
</dbReference>
<protein>
    <submittedName>
        <fullName evidence="1">Acyl carrier protein</fullName>
    </submittedName>
</protein>
<sequence length="82" mass="9144">MSNRDTYNTAFTETFMIETKDLPGLKYQDISAWDSVGHMALMAALEEAFGIEMDIDDIIEFSGYEAGQAILTKYNIAIEPAV</sequence>
<dbReference type="InterPro" id="IPR036736">
    <property type="entry name" value="ACP-like_sf"/>
</dbReference>
<accession>A0A1Q9AS26</accession>
<evidence type="ECO:0000313" key="1">
    <source>
        <dbReference type="EMBL" id="OLP58253.1"/>
    </source>
</evidence>
<proteinExistence type="predicted"/>